<dbReference type="Gene3D" id="3.90.226.10">
    <property type="entry name" value="2-enoyl-CoA Hydratase, Chain A, domain 1"/>
    <property type="match status" value="1"/>
</dbReference>
<dbReference type="RefSeq" id="WP_153585279.1">
    <property type="nucleotide sequence ID" value="NZ_WJBU01000010.1"/>
</dbReference>
<dbReference type="EMBL" id="WJBU01000010">
    <property type="protein sequence ID" value="MRD47961.1"/>
    <property type="molecule type" value="Genomic_DNA"/>
</dbReference>
<comment type="caution">
    <text evidence="2">The sequence shown here is derived from an EMBL/GenBank/DDBJ whole genome shotgun (WGS) entry which is preliminary data.</text>
</comment>
<proteinExistence type="predicted"/>
<dbReference type="SUPFAM" id="SSF52096">
    <property type="entry name" value="ClpP/crotonase"/>
    <property type="match status" value="1"/>
</dbReference>
<evidence type="ECO:0000313" key="2">
    <source>
        <dbReference type="EMBL" id="MRD47961.1"/>
    </source>
</evidence>
<dbReference type="OrthoDB" id="9799367at2"/>
<keyword evidence="3" id="KW-1185">Reference proteome</keyword>
<dbReference type="AlphaFoldDB" id="A0A844BBT6"/>
<sequence>MLARLVATCVVALGALLGAGAYGQAQSPAPLKVLPPLSAVQWQQDLQVLADEIRKRHQNPFHTVDASTFNNAVAQLEAAIPSMQRHEILAGFMRIAAMVGDGHTRVEPRKDRAFQLPSLPLKLYLFDDGLYVRAAAPQYAGLVGGKVEAIGGVPVDEAIRRAGELASRDNAMGVRLMVPIYLNMPHLLHALKLSQEPTRAGLTIMKAGMRQTVTLAAGDVEPMWPADTDVSLTTPDGWADARAIAQQPLWLQAPLQRYRLIELPQRDAVYAQLNMVADEPGETLAAFGKRIRERAQAIKASAIVLDLRLNQGGNGDLRTGFVRELIRAEDEGRRLFVLTARGTFSASQFILDDLDRLTQAVFVGEPASSKPSSYGDAYRINLPHSGIQMRTSIYWWQAGQNTDPWTWIDIAAPLSFAAYAAGQDPALEAALQYRPAASLDELVVAANRSGGAAGVQRLLAQRLADPALRYSDHATQWIDTALKLDVDSTRELAMLVADAAAAAFATSSDAAVVQASIAKSLGRFDAARVAGQRALALNPNSRFARSLVESLPARN</sequence>
<dbReference type="InterPro" id="IPR029045">
    <property type="entry name" value="ClpP/crotonase-like_dom_sf"/>
</dbReference>
<feature type="signal peptide" evidence="1">
    <location>
        <begin position="1"/>
        <end position="25"/>
    </location>
</feature>
<evidence type="ECO:0000313" key="3">
    <source>
        <dbReference type="Proteomes" id="UP000487350"/>
    </source>
</evidence>
<protein>
    <recommendedName>
        <fullName evidence="4">Peptidase family S41</fullName>
    </recommendedName>
</protein>
<evidence type="ECO:0008006" key="4">
    <source>
        <dbReference type="Google" id="ProtNLM"/>
    </source>
</evidence>
<feature type="chain" id="PRO_5032583481" description="Peptidase family S41" evidence="1">
    <location>
        <begin position="26"/>
        <end position="555"/>
    </location>
</feature>
<evidence type="ECO:0000256" key="1">
    <source>
        <dbReference type="SAM" id="SignalP"/>
    </source>
</evidence>
<dbReference type="Proteomes" id="UP000487350">
    <property type="component" value="Unassembled WGS sequence"/>
</dbReference>
<name>A0A844BBT6_9BURK</name>
<keyword evidence="1" id="KW-0732">Signal</keyword>
<accession>A0A844BBT6</accession>
<gene>
    <name evidence="2" type="ORF">GHT07_11775</name>
</gene>
<organism evidence="2 3">
    <name type="scientific">Caenimonas koreensis DSM 17982</name>
    <dbReference type="NCBI Taxonomy" id="1121255"/>
    <lineage>
        <taxon>Bacteria</taxon>
        <taxon>Pseudomonadati</taxon>
        <taxon>Pseudomonadota</taxon>
        <taxon>Betaproteobacteria</taxon>
        <taxon>Burkholderiales</taxon>
        <taxon>Comamonadaceae</taxon>
        <taxon>Caenimonas</taxon>
    </lineage>
</organism>
<reference evidence="2 3" key="1">
    <citation type="submission" date="2019-11" db="EMBL/GenBank/DDBJ databases">
        <title>Caenimonas koreensis gen. nov., sp. nov., isolated from activated sludge.</title>
        <authorList>
            <person name="Seung H.R."/>
        </authorList>
    </citation>
    <scope>NUCLEOTIDE SEQUENCE [LARGE SCALE GENOMIC DNA]</scope>
    <source>
        <strain evidence="2 3">EMB320</strain>
    </source>
</reference>